<reference evidence="12" key="1">
    <citation type="submission" date="2019-08" db="EMBL/GenBank/DDBJ databases">
        <title>The improved chromosome-level genome for the pearl oyster Pinctada fucata martensii using PacBio sequencing and Hi-C.</title>
        <authorList>
            <person name="Zheng Z."/>
        </authorList>
    </citation>
    <scope>NUCLEOTIDE SEQUENCE</scope>
    <source>
        <strain evidence="12">ZZ-2019</strain>
        <tissue evidence="12">Adductor muscle</tissue>
    </source>
</reference>
<name>A0AA89BY28_PINIB</name>
<dbReference type="PROSITE" id="PS50267">
    <property type="entry name" value="NA_NEUROTRAN_SYMP_3"/>
    <property type="match status" value="1"/>
</dbReference>
<keyword evidence="6 11" id="KW-0472">Membrane</keyword>
<evidence type="ECO:0000256" key="10">
    <source>
        <dbReference type="RuleBase" id="RU003732"/>
    </source>
</evidence>
<feature type="transmembrane region" description="Helical" evidence="11">
    <location>
        <begin position="84"/>
        <end position="106"/>
    </location>
</feature>
<feature type="binding site" evidence="8">
    <location>
        <position position="426"/>
    </location>
    <ligand>
        <name>Na(+)</name>
        <dbReference type="ChEBI" id="CHEBI:29101"/>
        <label>1</label>
    </ligand>
</feature>
<keyword evidence="9" id="KW-1015">Disulfide bond</keyword>
<feature type="binding site" evidence="8">
    <location>
        <position position="23"/>
    </location>
    <ligand>
        <name>Na(+)</name>
        <dbReference type="ChEBI" id="CHEBI:29101"/>
        <label>1</label>
    </ligand>
</feature>
<feature type="binding site" evidence="8">
    <location>
        <position position="356"/>
    </location>
    <ligand>
        <name>Na(+)</name>
        <dbReference type="ChEBI" id="CHEBI:29101"/>
        <label>1</label>
    </ligand>
</feature>
<evidence type="ECO:0000256" key="1">
    <source>
        <dbReference type="ARBA" id="ARBA00004141"/>
    </source>
</evidence>
<feature type="binding site" evidence="8">
    <location>
        <position position="30"/>
    </location>
    <ligand>
        <name>Na(+)</name>
        <dbReference type="ChEBI" id="CHEBI:29101"/>
        <label>1</label>
    </ligand>
</feature>
<feature type="transmembrane region" description="Helical" evidence="11">
    <location>
        <begin position="451"/>
        <end position="480"/>
    </location>
</feature>
<comment type="caution">
    <text evidence="12">The sequence shown here is derived from an EMBL/GenBank/DDBJ whole genome shotgun (WGS) entry which is preliminary data.</text>
</comment>
<feature type="binding site" evidence="8">
    <location>
        <position position="425"/>
    </location>
    <ligand>
        <name>Na(+)</name>
        <dbReference type="ChEBI" id="CHEBI:29101"/>
        <label>1</label>
    </ligand>
</feature>
<dbReference type="Proteomes" id="UP001186944">
    <property type="component" value="Unassembled WGS sequence"/>
</dbReference>
<comment type="subcellular location">
    <subcellularLocation>
        <location evidence="1">Membrane</location>
        <topology evidence="1">Multi-pass membrane protein</topology>
    </subcellularLocation>
</comment>
<evidence type="ECO:0000256" key="11">
    <source>
        <dbReference type="SAM" id="Phobius"/>
    </source>
</evidence>
<feature type="transmembrane region" description="Helical" evidence="11">
    <location>
        <begin position="44"/>
        <end position="64"/>
    </location>
</feature>
<dbReference type="PANTHER" id="PTHR11616">
    <property type="entry name" value="SODIUM/CHLORIDE DEPENDENT TRANSPORTER"/>
    <property type="match status" value="1"/>
</dbReference>
<feature type="transmembrane region" description="Helical" evidence="11">
    <location>
        <begin position="349"/>
        <end position="371"/>
    </location>
</feature>
<feature type="transmembrane region" description="Helical" evidence="11">
    <location>
        <begin position="486"/>
        <end position="505"/>
    </location>
</feature>
<feature type="transmembrane region" description="Helical" evidence="11">
    <location>
        <begin position="244"/>
        <end position="262"/>
    </location>
</feature>
<comment type="similarity">
    <text evidence="2 10">Belongs to the sodium:neurotransmitter symporter (SNF) (TC 2.A.22) family.</text>
</comment>
<accession>A0AA89BY28</accession>
<keyword evidence="13" id="KW-1185">Reference proteome</keyword>
<feature type="transmembrane region" description="Helical" evidence="11">
    <location>
        <begin position="627"/>
        <end position="649"/>
    </location>
</feature>
<sequence>KDEEIMERGNWTGKLDFILSCIGYAVGLGNVWRFPYLCYRNGGGAFLVPYAIMLIIAGLPLFFFELNLGQFASEGPITVWKVKPLFMGIGWGMVSISGMVSMYYNVIIMYSIYYMFVSFVNLDDTLPWQTCGNSWNTDECRTEAYPDIENAYNETVKIDMLMSLKSMSCLNSTATFNKLSTQFNMTFNSFAQYYSNSTYLENYEACDIKFRTASEEYWTRYVLRLHEAEPDRLYDIGDVSLKNILCLLVAWVFIFFCLMKGVKSSGKVVYFTATFPYVVLVILLIRGVTLEGYMRGIDFYITPKWHLLKDPKVWGDAATQIFYSLGPAFGGLLTMSSYNKFKNNTFRDAMLVSFINCGTSVFAGFAVFSLLGHMSLVTNRPVEEVADSGPGLTFVAYPEGIAKLGDWAPIVAFLFFFMIFTLGLDSQFAMMETVISGFTDVFPRVLRPRKALFTFAMCMLGFVLGIPMVCKGGIYVLTLIDWYSGSYGLMIVCFVELIVISWFYGVNNFRRDVEMMIGRKPAIFWVYWYATWVVITPIAIAFIVIMAAVFYTPAYYDRHDGRYSFPPFAEGVGWMMVCLPLLLIIGTAIFQAVKYGGFIVIMAAVTYSPAYYTRFDGKYEFPPFAEGLGWMMVVLPLCLIVGGMIVQSIRKGGIMNAMKPDPTWGPALDSDRTGRYQPIHGQEFDDIQNGTTNMGYIPEKEKGGPYMVSGNSYNQKM</sequence>
<dbReference type="SUPFAM" id="SSF161070">
    <property type="entry name" value="SNF-like"/>
    <property type="match status" value="1"/>
</dbReference>
<feature type="non-terminal residue" evidence="12">
    <location>
        <position position="1"/>
    </location>
</feature>
<evidence type="ECO:0000256" key="5">
    <source>
        <dbReference type="ARBA" id="ARBA00022989"/>
    </source>
</evidence>
<keyword evidence="5 11" id="KW-1133">Transmembrane helix</keyword>
<evidence type="ECO:0000256" key="7">
    <source>
        <dbReference type="ARBA" id="ARBA00023180"/>
    </source>
</evidence>
<protein>
    <recommendedName>
        <fullName evidence="10">Transporter</fullName>
    </recommendedName>
</protein>
<keyword evidence="8" id="KW-0915">Sodium</keyword>
<feature type="binding site" evidence="8">
    <location>
        <position position="324"/>
    </location>
    <ligand>
        <name>Na(+)</name>
        <dbReference type="ChEBI" id="CHEBI:29101"/>
        <label>1</label>
    </ligand>
</feature>
<keyword evidence="8" id="KW-0479">Metal-binding</keyword>
<evidence type="ECO:0000256" key="9">
    <source>
        <dbReference type="PIRSR" id="PIRSR600175-2"/>
    </source>
</evidence>
<dbReference type="GO" id="GO:0089718">
    <property type="term" value="P:amino acid import across plasma membrane"/>
    <property type="evidence" value="ECO:0007669"/>
    <property type="project" value="TreeGrafter"/>
</dbReference>
<evidence type="ECO:0000313" key="13">
    <source>
        <dbReference type="Proteomes" id="UP001186944"/>
    </source>
</evidence>
<keyword evidence="3 10" id="KW-0813">Transport</keyword>
<feature type="transmembrane region" description="Helical" evidence="11">
    <location>
        <begin position="15"/>
        <end position="32"/>
    </location>
</feature>
<feature type="binding site" evidence="8">
    <location>
        <position position="25"/>
    </location>
    <ligand>
        <name>Na(+)</name>
        <dbReference type="ChEBI" id="CHEBI:29101"/>
        <label>1</label>
    </ligand>
</feature>
<dbReference type="InterPro" id="IPR000175">
    <property type="entry name" value="Na/ntran_symport"/>
</dbReference>
<evidence type="ECO:0000313" key="12">
    <source>
        <dbReference type="EMBL" id="KAK3100774.1"/>
    </source>
</evidence>
<gene>
    <name evidence="12" type="ORF">FSP39_025139</name>
</gene>
<dbReference type="PRINTS" id="PR00176">
    <property type="entry name" value="NANEUSMPORT"/>
</dbReference>
<feature type="transmembrane region" description="Helical" evidence="11">
    <location>
        <begin position="526"/>
        <end position="551"/>
    </location>
</feature>
<proteinExistence type="inferred from homology"/>
<feature type="transmembrane region" description="Helical" evidence="11">
    <location>
        <begin position="407"/>
        <end position="430"/>
    </location>
</feature>
<dbReference type="EMBL" id="VSWD01000006">
    <property type="protein sequence ID" value="KAK3100774.1"/>
    <property type="molecule type" value="Genomic_DNA"/>
</dbReference>
<keyword evidence="4 10" id="KW-0812">Transmembrane</keyword>
<feature type="binding site" evidence="8">
    <location>
        <position position="422"/>
    </location>
    <ligand>
        <name>Na(+)</name>
        <dbReference type="ChEBI" id="CHEBI:29101"/>
        <label>1</label>
    </ligand>
</feature>
<feature type="transmembrane region" description="Helical" evidence="11">
    <location>
        <begin position="597"/>
        <end position="615"/>
    </location>
</feature>
<dbReference type="GO" id="GO:0005886">
    <property type="term" value="C:plasma membrane"/>
    <property type="evidence" value="ECO:0007669"/>
    <property type="project" value="TreeGrafter"/>
</dbReference>
<evidence type="ECO:0000256" key="8">
    <source>
        <dbReference type="PIRSR" id="PIRSR600175-1"/>
    </source>
</evidence>
<dbReference type="PROSITE" id="PS00610">
    <property type="entry name" value="NA_NEUROTRAN_SYMP_1"/>
    <property type="match status" value="1"/>
</dbReference>
<evidence type="ECO:0000256" key="6">
    <source>
        <dbReference type="ARBA" id="ARBA00023136"/>
    </source>
</evidence>
<dbReference type="AlphaFoldDB" id="A0AA89BY28"/>
<dbReference type="PANTHER" id="PTHR11616:SF321">
    <property type="entry name" value="SODIUM-DEPENDENT NUTRIENT AMINO ACID TRANSPORTER 1-RELATED"/>
    <property type="match status" value="1"/>
</dbReference>
<dbReference type="GO" id="GO:0005283">
    <property type="term" value="F:amino acid:sodium symporter activity"/>
    <property type="evidence" value="ECO:0007669"/>
    <property type="project" value="TreeGrafter"/>
</dbReference>
<evidence type="ECO:0000256" key="2">
    <source>
        <dbReference type="ARBA" id="ARBA00006459"/>
    </source>
</evidence>
<dbReference type="GO" id="GO:0046872">
    <property type="term" value="F:metal ion binding"/>
    <property type="evidence" value="ECO:0007669"/>
    <property type="project" value="UniProtKB-KW"/>
</dbReference>
<keyword evidence="7" id="KW-0325">Glycoprotein</keyword>
<feature type="transmembrane region" description="Helical" evidence="11">
    <location>
        <begin position="571"/>
        <end position="590"/>
    </location>
</feature>
<feature type="transmembrane region" description="Helical" evidence="11">
    <location>
        <begin position="268"/>
        <end position="285"/>
    </location>
</feature>
<feature type="binding site" evidence="8">
    <location>
        <position position="26"/>
    </location>
    <ligand>
        <name>Na(+)</name>
        <dbReference type="ChEBI" id="CHEBI:29101"/>
        <label>1</label>
    </ligand>
</feature>
<organism evidence="12 13">
    <name type="scientific">Pinctada imbricata</name>
    <name type="common">Atlantic pearl-oyster</name>
    <name type="synonym">Pinctada martensii</name>
    <dbReference type="NCBI Taxonomy" id="66713"/>
    <lineage>
        <taxon>Eukaryota</taxon>
        <taxon>Metazoa</taxon>
        <taxon>Spiralia</taxon>
        <taxon>Lophotrochozoa</taxon>
        <taxon>Mollusca</taxon>
        <taxon>Bivalvia</taxon>
        <taxon>Autobranchia</taxon>
        <taxon>Pteriomorphia</taxon>
        <taxon>Pterioida</taxon>
        <taxon>Pterioidea</taxon>
        <taxon>Pteriidae</taxon>
        <taxon>Pinctada</taxon>
    </lineage>
</organism>
<dbReference type="Pfam" id="PF00209">
    <property type="entry name" value="SNF"/>
    <property type="match status" value="2"/>
</dbReference>
<evidence type="ECO:0000256" key="3">
    <source>
        <dbReference type="ARBA" id="ARBA00022448"/>
    </source>
</evidence>
<feature type="disulfide bond" evidence="9">
    <location>
        <begin position="131"/>
        <end position="140"/>
    </location>
</feature>
<keyword evidence="10" id="KW-0769">Symport</keyword>
<dbReference type="InterPro" id="IPR037272">
    <property type="entry name" value="SNS_sf"/>
</dbReference>
<evidence type="ECO:0000256" key="4">
    <source>
        <dbReference type="ARBA" id="ARBA00022692"/>
    </source>
</evidence>